<keyword evidence="4" id="KW-1185">Reference proteome</keyword>
<keyword evidence="2" id="KW-0472">Membrane</keyword>
<dbReference type="EMBL" id="JACHXU010000026">
    <property type="protein sequence ID" value="MBB3209731.1"/>
    <property type="molecule type" value="Genomic_DNA"/>
</dbReference>
<reference evidence="3 4" key="1">
    <citation type="submission" date="2020-08" db="EMBL/GenBank/DDBJ databases">
        <title>Genomic Encyclopedia of Type Strains, Phase III (KMG-III): the genomes of soil and plant-associated and newly described type strains.</title>
        <authorList>
            <person name="Whitman W."/>
        </authorList>
    </citation>
    <scope>NUCLEOTIDE SEQUENCE [LARGE SCALE GENOMIC DNA]</scope>
    <source>
        <strain evidence="3 4">CECT 8075</strain>
    </source>
</reference>
<accession>A0A7W5E3W3</accession>
<evidence type="ECO:0000313" key="3">
    <source>
        <dbReference type="EMBL" id="MBB3209731.1"/>
    </source>
</evidence>
<feature type="transmembrane region" description="Helical" evidence="2">
    <location>
        <begin position="29"/>
        <end position="47"/>
    </location>
</feature>
<name>A0A7W5E3W3_9BACT</name>
<gene>
    <name evidence="3" type="ORF">FHS27_005571</name>
</gene>
<dbReference type="InterPro" id="IPR007313">
    <property type="entry name" value="FxsA"/>
</dbReference>
<dbReference type="Pfam" id="PF04186">
    <property type="entry name" value="FxsA"/>
    <property type="match status" value="1"/>
</dbReference>
<organism evidence="3 4">
    <name type="scientific">Aporhodopirellula rubra</name>
    <dbReference type="NCBI Taxonomy" id="980271"/>
    <lineage>
        <taxon>Bacteria</taxon>
        <taxon>Pseudomonadati</taxon>
        <taxon>Planctomycetota</taxon>
        <taxon>Planctomycetia</taxon>
        <taxon>Pirellulales</taxon>
        <taxon>Pirellulaceae</taxon>
        <taxon>Aporhodopirellula</taxon>
    </lineage>
</organism>
<dbReference type="AlphaFoldDB" id="A0A7W5E3W3"/>
<dbReference type="Proteomes" id="UP000536179">
    <property type="component" value="Unassembled WGS sequence"/>
</dbReference>
<evidence type="ECO:0000256" key="2">
    <source>
        <dbReference type="SAM" id="Phobius"/>
    </source>
</evidence>
<feature type="region of interest" description="Disordered" evidence="1">
    <location>
        <begin position="127"/>
        <end position="169"/>
    </location>
</feature>
<keyword evidence="2" id="KW-0812">Transmembrane</keyword>
<keyword evidence="2" id="KW-1133">Transmembrane helix</keyword>
<protein>
    <submittedName>
        <fullName evidence="3">UPF0716 protein FxsA</fullName>
    </submittedName>
</protein>
<sequence>MLIRLFAAFILIPFVELILLLRMADATSWLTTLTIVIVTGIIGSILARREGLAAIARFRTALAEGRMPGREIQDGMMIAFAAALLLTPGLITDSLGFLLLTPFGRQFVGGHLRRRYGGRFQVHASGFGTRTGPDLERDFEPSGAPHTQSNGDRYTVDSPSFGPKQSQPH</sequence>
<dbReference type="NCBIfam" id="NF008528">
    <property type="entry name" value="PRK11463.1-2"/>
    <property type="match status" value="1"/>
</dbReference>
<proteinExistence type="predicted"/>
<feature type="transmembrane region" description="Helical" evidence="2">
    <location>
        <begin position="5"/>
        <end position="23"/>
    </location>
</feature>
<dbReference type="RefSeq" id="WP_184308566.1">
    <property type="nucleotide sequence ID" value="NZ_JACHXU010000026.1"/>
</dbReference>
<dbReference type="PANTHER" id="PTHR35335">
    <property type="entry name" value="UPF0716 PROTEIN FXSA"/>
    <property type="match status" value="1"/>
</dbReference>
<comment type="caution">
    <text evidence="3">The sequence shown here is derived from an EMBL/GenBank/DDBJ whole genome shotgun (WGS) entry which is preliminary data.</text>
</comment>
<feature type="transmembrane region" description="Helical" evidence="2">
    <location>
        <begin position="76"/>
        <end position="100"/>
    </location>
</feature>
<dbReference type="PANTHER" id="PTHR35335:SF1">
    <property type="entry name" value="UPF0716 PROTEIN FXSA"/>
    <property type="match status" value="1"/>
</dbReference>
<evidence type="ECO:0000313" key="4">
    <source>
        <dbReference type="Proteomes" id="UP000536179"/>
    </source>
</evidence>
<evidence type="ECO:0000256" key="1">
    <source>
        <dbReference type="SAM" id="MobiDB-lite"/>
    </source>
</evidence>
<dbReference type="GO" id="GO:0016020">
    <property type="term" value="C:membrane"/>
    <property type="evidence" value="ECO:0007669"/>
    <property type="project" value="InterPro"/>
</dbReference>